<evidence type="ECO:0000313" key="12">
    <source>
        <dbReference type="EMBL" id="GGG76645.1"/>
    </source>
</evidence>
<evidence type="ECO:0000256" key="9">
    <source>
        <dbReference type="SAM" id="MobiDB-lite"/>
    </source>
</evidence>
<keyword evidence="13" id="KW-1185">Reference proteome</keyword>
<accession>A0A917HFR6</accession>
<dbReference type="GO" id="GO:0016779">
    <property type="term" value="F:nucleotidyltransferase activity"/>
    <property type="evidence" value="ECO:0007669"/>
    <property type="project" value="UniProtKB-KW"/>
</dbReference>
<evidence type="ECO:0000256" key="1">
    <source>
        <dbReference type="ARBA" id="ARBA00008798"/>
    </source>
</evidence>
<dbReference type="Pfam" id="PF00309">
    <property type="entry name" value="Sigma54_AID"/>
    <property type="match status" value="1"/>
</dbReference>
<dbReference type="PANTHER" id="PTHR32248">
    <property type="entry name" value="RNA POLYMERASE SIGMA-54 FACTOR"/>
    <property type="match status" value="1"/>
</dbReference>
<evidence type="ECO:0000256" key="8">
    <source>
        <dbReference type="ARBA" id="ARBA00023163"/>
    </source>
</evidence>
<evidence type="ECO:0000313" key="13">
    <source>
        <dbReference type="Proteomes" id="UP000647241"/>
    </source>
</evidence>
<evidence type="ECO:0000259" key="11">
    <source>
        <dbReference type="Pfam" id="PF04963"/>
    </source>
</evidence>
<dbReference type="Gene3D" id="1.10.260.40">
    <property type="entry name" value="lambda repressor-like DNA-binding domains"/>
    <property type="match status" value="1"/>
</dbReference>
<feature type="domain" description="RNA polymerase sigma factor 54 core-binding" evidence="11">
    <location>
        <begin position="230"/>
        <end position="398"/>
    </location>
</feature>
<feature type="region of interest" description="Disordered" evidence="9">
    <location>
        <begin position="56"/>
        <end position="80"/>
    </location>
</feature>
<evidence type="ECO:0000259" key="10">
    <source>
        <dbReference type="Pfam" id="PF04552"/>
    </source>
</evidence>
<keyword evidence="5" id="KW-0805">Transcription regulation</keyword>
<keyword evidence="4" id="KW-0548">Nucleotidyltransferase</keyword>
<keyword evidence="6" id="KW-0731">Sigma factor</keyword>
<dbReference type="InterPro" id="IPR010982">
    <property type="entry name" value="Lambda_DNA-bd_dom_sf"/>
</dbReference>
<gene>
    <name evidence="12" type="ORF">GCM10011585_19480</name>
</gene>
<dbReference type="PIRSF" id="PIRSF000774">
    <property type="entry name" value="RpoN"/>
    <property type="match status" value="1"/>
</dbReference>
<dbReference type="PROSITE" id="PS50044">
    <property type="entry name" value="SIGMA54_3"/>
    <property type="match status" value="1"/>
</dbReference>
<keyword evidence="2" id="KW-0240">DNA-directed RNA polymerase</keyword>
<evidence type="ECO:0000256" key="3">
    <source>
        <dbReference type="ARBA" id="ARBA00022679"/>
    </source>
</evidence>
<reference evidence="12" key="1">
    <citation type="journal article" date="2014" name="Int. J. Syst. Evol. Microbiol.">
        <title>Complete genome sequence of Corynebacterium casei LMG S-19264T (=DSM 44701T), isolated from a smear-ripened cheese.</title>
        <authorList>
            <consortium name="US DOE Joint Genome Institute (JGI-PGF)"/>
            <person name="Walter F."/>
            <person name="Albersmeier A."/>
            <person name="Kalinowski J."/>
            <person name="Ruckert C."/>
        </authorList>
    </citation>
    <scope>NUCLEOTIDE SEQUENCE</scope>
    <source>
        <strain evidence="12">CGMCC 1.12997</strain>
    </source>
</reference>
<dbReference type="Gene3D" id="1.10.10.60">
    <property type="entry name" value="Homeodomain-like"/>
    <property type="match status" value="1"/>
</dbReference>
<evidence type="ECO:0008006" key="14">
    <source>
        <dbReference type="Google" id="ProtNLM"/>
    </source>
</evidence>
<keyword evidence="8" id="KW-0804">Transcription</keyword>
<dbReference type="Pfam" id="PF04963">
    <property type="entry name" value="Sigma54_CBD"/>
    <property type="match status" value="2"/>
</dbReference>
<protein>
    <recommendedName>
        <fullName evidence="14">RNA polymerase RpoN-/SigL-like sigma 54 subunit</fullName>
    </recommendedName>
</protein>
<evidence type="ECO:0000256" key="6">
    <source>
        <dbReference type="ARBA" id="ARBA00023082"/>
    </source>
</evidence>
<dbReference type="PROSITE" id="PS00717">
    <property type="entry name" value="SIGMA54_1"/>
    <property type="match status" value="1"/>
</dbReference>
<dbReference type="Gene3D" id="1.10.10.1330">
    <property type="entry name" value="RNA polymerase sigma-54 factor, core-binding domain"/>
    <property type="match status" value="1"/>
</dbReference>
<dbReference type="Pfam" id="PF04552">
    <property type="entry name" value="Sigma54_DBD"/>
    <property type="match status" value="1"/>
</dbReference>
<dbReference type="GO" id="GO:0016987">
    <property type="term" value="F:sigma factor activity"/>
    <property type="evidence" value="ECO:0007669"/>
    <property type="project" value="UniProtKB-KW"/>
</dbReference>
<dbReference type="GO" id="GO:0003677">
    <property type="term" value="F:DNA binding"/>
    <property type="evidence" value="ECO:0007669"/>
    <property type="project" value="UniProtKB-KW"/>
</dbReference>
<dbReference type="EMBL" id="BMGT01000002">
    <property type="protein sequence ID" value="GGG76645.1"/>
    <property type="molecule type" value="Genomic_DNA"/>
</dbReference>
<comment type="caution">
    <text evidence="12">The sequence shown here is derived from an EMBL/GenBank/DDBJ whole genome shotgun (WGS) entry which is preliminary data.</text>
</comment>
<dbReference type="PANTHER" id="PTHR32248:SF4">
    <property type="entry name" value="RNA POLYMERASE SIGMA-54 FACTOR"/>
    <property type="match status" value="1"/>
</dbReference>
<proteinExistence type="inferred from homology"/>
<dbReference type="Proteomes" id="UP000647241">
    <property type="component" value="Unassembled WGS sequence"/>
</dbReference>
<dbReference type="InterPro" id="IPR000394">
    <property type="entry name" value="RNA_pol_sigma_54"/>
</dbReference>
<dbReference type="InterPro" id="IPR007046">
    <property type="entry name" value="RNA_pol_sigma_54_core-bd"/>
</dbReference>
<dbReference type="InterPro" id="IPR038709">
    <property type="entry name" value="RpoN_core-bd_sf"/>
</dbReference>
<dbReference type="GO" id="GO:0006352">
    <property type="term" value="P:DNA-templated transcription initiation"/>
    <property type="evidence" value="ECO:0007669"/>
    <property type="project" value="InterPro"/>
</dbReference>
<dbReference type="AlphaFoldDB" id="A0A917HFR6"/>
<dbReference type="GO" id="GO:0000428">
    <property type="term" value="C:DNA-directed RNA polymerase complex"/>
    <property type="evidence" value="ECO:0007669"/>
    <property type="project" value="UniProtKB-KW"/>
</dbReference>
<evidence type="ECO:0000256" key="7">
    <source>
        <dbReference type="ARBA" id="ARBA00023125"/>
    </source>
</evidence>
<keyword evidence="7" id="KW-0238">DNA-binding</keyword>
<feature type="compositionally biased region" description="Basic and acidic residues" evidence="9">
    <location>
        <begin position="59"/>
        <end position="74"/>
    </location>
</feature>
<evidence type="ECO:0000256" key="4">
    <source>
        <dbReference type="ARBA" id="ARBA00022695"/>
    </source>
</evidence>
<sequence>MLLQPKLNMKVSQRQVLTPGLVQMVSVLALNKLELKEMINTEMVENPVLEELEESAVSLEERSGMEGDRERSAEEVAAASERVEKDPFDEIDFGSYFQDYLDPGFRTTSSFEEYDKPSFENFLSQPSTLSDHLLWQLGSLTLSSEVRAAAELVVGNLNENGYLTASDEELMEGLAQFRSPVWSGPIPFERGLKAKALRPQAEEAGNGEAHEEEVEIAAAIDGASDRQETLLAVVQEARSIVNFLDPIGVGARDLRECLLIQISAQQGEAEIVLRRRQTVDHHADDDESSIAADEPQEPVDDAGRADIFSVASHIVSHCLTLLQKKDMRELTRSCGRTPEEVQAAVEFIRTLDPRPGQRYNQSEARLIEPDVAFVKRDDQYIVLMNEEDMPTLRLNQSYRKMLQQKQTEKEVKEYVKERYKSAIQLLRNIEQRKNTIVRTCDVIVRRQTEFLEHGVNALKPMMIKDVAEEIGVHPSTVSRAVANKYVHTPQGVFELRFFFSEGVNGPEGGDLPLVLLKRKVKKLIEEEDERKPLTDDQLAAELQKQGIQVTRRTVAKYREDMQIPSTHQRRVR</sequence>
<evidence type="ECO:0000256" key="2">
    <source>
        <dbReference type="ARBA" id="ARBA00022478"/>
    </source>
</evidence>
<dbReference type="InterPro" id="IPR007634">
    <property type="entry name" value="RNA_pol_sigma_54_DNA-bd"/>
</dbReference>
<organism evidence="12 13">
    <name type="scientific">Edaphobacter dinghuensis</name>
    <dbReference type="NCBI Taxonomy" id="1560005"/>
    <lineage>
        <taxon>Bacteria</taxon>
        <taxon>Pseudomonadati</taxon>
        <taxon>Acidobacteriota</taxon>
        <taxon>Terriglobia</taxon>
        <taxon>Terriglobales</taxon>
        <taxon>Acidobacteriaceae</taxon>
        <taxon>Edaphobacter</taxon>
    </lineage>
</organism>
<comment type="similarity">
    <text evidence="1">Belongs to the sigma-54 factor family.</text>
</comment>
<reference evidence="12" key="2">
    <citation type="submission" date="2020-09" db="EMBL/GenBank/DDBJ databases">
        <authorList>
            <person name="Sun Q."/>
            <person name="Zhou Y."/>
        </authorList>
    </citation>
    <scope>NUCLEOTIDE SEQUENCE</scope>
    <source>
        <strain evidence="12">CGMCC 1.12997</strain>
    </source>
</reference>
<feature type="domain" description="RNA polymerase sigma factor 54 DNA-binding" evidence="10">
    <location>
        <begin position="413"/>
        <end position="570"/>
    </location>
</feature>
<dbReference type="NCBIfam" id="TIGR02395">
    <property type="entry name" value="rpoN_sigma"/>
    <property type="match status" value="1"/>
</dbReference>
<keyword evidence="3" id="KW-0808">Transferase</keyword>
<dbReference type="PROSITE" id="PS00718">
    <property type="entry name" value="SIGMA54_2"/>
    <property type="match status" value="1"/>
</dbReference>
<evidence type="ECO:0000256" key="5">
    <source>
        <dbReference type="ARBA" id="ARBA00023015"/>
    </source>
</evidence>
<dbReference type="GO" id="GO:0001216">
    <property type="term" value="F:DNA-binding transcription activator activity"/>
    <property type="evidence" value="ECO:0007669"/>
    <property type="project" value="InterPro"/>
</dbReference>
<feature type="region of interest" description="Disordered" evidence="9">
    <location>
        <begin position="280"/>
        <end position="299"/>
    </location>
</feature>
<name>A0A917HFR6_9BACT</name>
<feature type="domain" description="RNA polymerase sigma factor 54 core-binding" evidence="11">
    <location>
        <begin position="119"/>
        <end position="175"/>
    </location>
</feature>
<dbReference type="RefSeq" id="WP_188553948.1">
    <property type="nucleotide sequence ID" value="NZ_BMGT01000002.1"/>
</dbReference>